<evidence type="ECO:0000256" key="3">
    <source>
        <dbReference type="ARBA" id="ARBA00022692"/>
    </source>
</evidence>
<keyword evidence="9" id="KW-1185">Reference proteome</keyword>
<feature type="transmembrane region" description="Helical" evidence="6">
    <location>
        <begin position="51"/>
        <end position="72"/>
    </location>
</feature>
<reference evidence="8 9" key="1">
    <citation type="submission" date="2024-03" db="EMBL/GenBank/DDBJ databases">
        <title>Human intestinal bacterial collection.</title>
        <authorList>
            <person name="Pauvert C."/>
            <person name="Hitch T.C.A."/>
            <person name="Clavel T."/>
        </authorList>
    </citation>
    <scope>NUCLEOTIDE SEQUENCE [LARGE SCALE GENOMIC DNA]</scope>
    <source>
        <strain evidence="8 9">CLA-JM-H44</strain>
    </source>
</reference>
<organism evidence="8 9">
    <name type="scientific">Solibaculum intestinale</name>
    <dbReference type="NCBI Taxonomy" id="3133165"/>
    <lineage>
        <taxon>Bacteria</taxon>
        <taxon>Bacillati</taxon>
        <taxon>Bacillota</taxon>
        <taxon>Clostridia</taxon>
        <taxon>Eubacteriales</taxon>
        <taxon>Oscillospiraceae</taxon>
        <taxon>Solibaculum</taxon>
    </lineage>
</organism>
<keyword evidence="5 6" id="KW-0472">Membrane</keyword>
<dbReference type="RefSeq" id="WP_349219326.1">
    <property type="nucleotide sequence ID" value="NZ_JBBMFD010000010.1"/>
</dbReference>
<comment type="subcellular location">
    <subcellularLocation>
        <location evidence="1">Membrane</location>
        <topology evidence="1">Multi-pass membrane protein</topology>
    </subcellularLocation>
</comment>
<feature type="transmembrane region" description="Helical" evidence="6">
    <location>
        <begin position="93"/>
        <end position="113"/>
    </location>
</feature>
<gene>
    <name evidence="8" type="ORF">WMO26_07380</name>
</gene>
<keyword evidence="4 6" id="KW-1133">Transmembrane helix</keyword>
<evidence type="ECO:0000256" key="5">
    <source>
        <dbReference type="ARBA" id="ARBA00023136"/>
    </source>
</evidence>
<dbReference type="Proteomes" id="UP001489509">
    <property type="component" value="Unassembled WGS sequence"/>
</dbReference>
<dbReference type="EMBL" id="JBBMFD010000010">
    <property type="protein sequence ID" value="MEQ2440645.1"/>
    <property type="molecule type" value="Genomic_DNA"/>
</dbReference>
<protein>
    <submittedName>
        <fullName evidence="8">GtrA family protein</fullName>
    </submittedName>
</protein>
<evidence type="ECO:0000256" key="6">
    <source>
        <dbReference type="SAM" id="Phobius"/>
    </source>
</evidence>
<evidence type="ECO:0000313" key="9">
    <source>
        <dbReference type="Proteomes" id="UP001489509"/>
    </source>
</evidence>
<dbReference type="InterPro" id="IPR051401">
    <property type="entry name" value="GtrA_CellWall_Glycosyl"/>
</dbReference>
<evidence type="ECO:0000256" key="4">
    <source>
        <dbReference type="ARBA" id="ARBA00022989"/>
    </source>
</evidence>
<dbReference type="PANTHER" id="PTHR38459">
    <property type="entry name" value="PROPHAGE BACTOPRENOL-LINKED GLUCOSE TRANSLOCASE HOMOLOG"/>
    <property type="match status" value="1"/>
</dbReference>
<evidence type="ECO:0000256" key="2">
    <source>
        <dbReference type="ARBA" id="ARBA00009399"/>
    </source>
</evidence>
<dbReference type="PANTHER" id="PTHR38459:SF5">
    <property type="entry name" value="CELL WALL TEICHOIC ACID GLYCOSYLATION PROTEIN GTCA"/>
    <property type="match status" value="1"/>
</dbReference>
<proteinExistence type="inferred from homology"/>
<accession>A0ABV1E025</accession>
<feature type="transmembrane region" description="Helical" evidence="6">
    <location>
        <begin position="20"/>
        <end position="45"/>
    </location>
</feature>
<comment type="similarity">
    <text evidence="2">Belongs to the GtrA family.</text>
</comment>
<evidence type="ECO:0000259" key="7">
    <source>
        <dbReference type="Pfam" id="PF04138"/>
    </source>
</evidence>
<dbReference type="InterPro" id="IPR007267">
    <property type="entry name" value="GtrA_DPMS_TM"/>
</dbReference>
<feature type="transmembrane region" description="Helical" evidence="6">
    <location>
        <begin position="119"/>
        <end position="136"/>
    </location>
</feature>
<dbReference type="Pfam" id="PF04138">
    <property type="entry name" value="GtrA_DPMS_TM"/>
    <property type="match status" value="1"/>
</dbReference>
<feature type="domain" description="GtrA/DPMS transmembrane" evidence="7">
    <location>
        <begin position="26"/>
        <end position="142"/>
    </location>
</feature>
<evidence type="ECO:0000256" key="1">
    <source>
        <dbReference type="ARBA" id="ARBA00004141"/>
    </source>
</evidence>
<sequence length="143" mass="16648">MIKRLLDKFNIHSKEDFWKFVWQFVKFGLVGVSNTLISLAVYYAVVLLLGVEHYILANTLGFVISVINAYIWNSKFVFQKKDRKHGKSFVKVFVSYGSTFLLGTGFLFVLVHYWNVSEMIAPIINLLLTIPLNFLLNKFWAFK</sequence>
<name>A0ABV1E025_9FIRM</name>
<comment type="caution">
    <text evidence="8">The sequence shown here is derived from an EMBL/GenBank/DDBJ whole genome shotgun (WGS) entry which is preliminary data.</text>
</comment>
<evidence type="ECO:0000313" key="8">
    <source>
        <dbReference type="EMBL" id="MEQ2440645.1"/>
    </source>
</evidence>
<keyword evidence="3 6" id="KW-0812">Transmembrane</keyword>